<dbReference type="InterPro" id="IPR009100">
    <property type="entry name" value="AcylCoA_DH/oxidase_NM_dom_sf"/>
</dbReference>
<dbReference type="PANTHER" id="PTHR43884">
    <property type="entry name" value="ACYL-COA DEHYDROGENASE"/>
    <property type="match status" value="1"/>
</dbReference>
<sequence>MRFSFSDDQTEYAAFLADLLGTVAGPGYLRAAWSAGHAYESTLWPKLAESGLFGVCVPEEEGGAGGTLVDLALCLEACGYHGVPEPVVETAVLAPHVIGEFGSEAERKKWLRAIAEGEAVASASFDPSGITPDGTRADVVVVKSGEELHLVTPDRASWQPLDGVDLSRRLARGTFAAGEATLLTADPAAAARASGLGAAATACVLVGVAQRLADMTREYVIERRQFGRALGTFQILKHRLANVAIQTEAARSLAWYACYAVAHRAADAPLAAARAKAAANRASELAGSAALQLHGGIGFTWEHDLHLWLQRGKALEGAFGSTLEHRTAVGGMVIEQLASPGAPVHGIEHAGTTR</sequence>
<dbReference type="InterPro" id="IPR013786">
    <property type="entry name" value="AcylCoA_DH/ox_N"/>
</dbReference>
<feature type="domain" description="Acyl-CoA dehydrogenase/oxidase C-terminal" evidence="6">
    <location>
        <begin position="197"/>
        <end position="322"/>
    </location>
</feature>
<dbReference type="Proteomes" id="UP001501427">
    <property type="component" value="Unassembled WGS sequence"/>
</dbReference>
<comment type="cofactor">
    <cofactor evidence="1">
        <name>FAD</name>
        <dbReference type="ChEBI" id="CHEBI:57692"/>
    </cofactor>
</comment>
<protein>
    <submittedName>
        <fullName evidence="8">Acyl-CoA dehydrogenase family protein</fullName>
    </submittedName>
    <submittedName>
        <fullName evidence="9">Alkylation response protein AidB-like acyl-CoA dehydrogenase</fullName>
    </submittedName>
</protein>
<dbReference type="Pfam" id="PF02771">
    <property type="entry name" value="Acyl-CoA_dh_N"/>
    <property type="match status" value="1"/>
</dbReference>
<reference evidence="8 11" key="1">
    <citation type="journal article" date="2019" name="Int. J. Syst. Evol. Microbiol.">
        <title>The Global Catalogue of Microorganisms (GCM) 10K type strain sequencing project: providing services to taxonomists for standard genome sequencing and annotation.</title>
        <authorList>
            <consortium name="The Broad Institute Genomics Platform"/>
            <consortium name="The Broad Institute Genome Sequencing Center for Infectious Disease"/>
            <person name="Wu L."/>
            <person name="Ma J."/>
        </authorList>
    </citation>
    <scope>NUCLEOTIDE SEQUENCE [LARGE SCALE GENOMIC DNA]</scope>
    <source>
        <strain evidence="8 11">JCM 10667</strain>
    </source>
</reference>
<dbReference type="EMBL" id="JACHMV010000001">
    <property type="protein sequence ID" value="MBB4775932.1"/>
    <property type="molecule type" value="Genomic_DNA"/>
</dbReference>
<dbReference type="EMBL" id="BAAAHD010000032">
    <property type="protein sequence ID" value="GAA0570714.1"/>
    <property type="molecule type" value="Genomic_DNA"/>
</dbReference>
<dbReference type="Pfam" id="PF00441">
    <property type="entry name" value="Acyl-CoA_dh_1"/>
    <property type="match status" value="1"/>
</dbReference>
<evidence type="ECO:0000256" key="4">
    <source>
        <dbReference type="ARBA" id="ARBA00022827"/>
    </source>
</evidence>
<dbReference type="InterPro" id="IPR037069">
    <property type="entry name" value="AcylCoA_DH/ox_N_sf"/>
</dbReference>
<evidence type="ECO:0000259" key="7">
    <source>
        <dbReference type="Pfam" id="PF02771"/>
    </source>
</evidence>
<dbReference type="RefSeq" id="WP_184885524.1">
    <property type="nucleotide sequence ID" value="NZ_BAAAHD010000032.1"/>
</dbReference>
<dbReference type="PANTHER" id="PTHR43884:SF20">
    <property type="entry name" value="ACYL-COA DEHYDROGENASE FADE28"/>
    <property type="match status" value="1"/>
</dbReference>
<dbReference type="Gene3D" id="1.20.140.10">
    <property type="entry name" value="Butyryl-CoA Dehydrogenase, subunit A, domain 3"/>
    <property type="match status" value="1"/>
</dbReference>
<dbReference type="SUPFAM" id="SSF56645">
    <property type="entry name" value="Acyl-CoA dehydrogenase NM domain-like"/>
    <property type="match status" value="1"/>
</dbReference>
<evidence type="ECO:0000256" key="1">
    <source>
        <dbReference type="ARBA" id="ARBA00001974"/>
    </source>
</evidence>
<reference evidence="8" key="3">
    <citation type="submission" date="2023-12" db="EMBL/GenBank/DDBJ databases">
        <authorList>
            <person name="Sun Q."/>
            <person name="Inoue M."/>
        </authorList>
    </citation>
    <scope>NUCLEOTIDE SEQUENCE</scope>
    <source>
        <strain evidence="8">JCM 10667</strain>
    </source>
</reference>
<dbReference type="Gene3D" id="1.10.540.10">
    <property type="entry name" value="Acyl-CoA dehydrogenase/oxidase, N-terminal domain"/>
    <property type="match status" value="1"/>
</dbReference>
<keyword evidence="4" id="KW-0274">FAD</keyword>
<dbReference type="GO" id="GO:0003995">
    <property type="term" value="F:acyl-CoA dehydrogenase activity"/>
    <property type="evidence" value="ECO:0007669"/>
    <property type="project" value="TreeGrafter"/>
</dbReference>
<evidence type="ECO:0000313" key="9">
    <source>
        <dbReference type="EMBL" id="MBB4775932.1"/>
    </source>
</evidence>
<comment type="similarity">
    <text evidence="2">Belongs to the acyl-CoA dehydrogenase family.</text>
</comment>
<evidence type="ECO:0000313" key="8">
    <source>
        <dbReference type="EMBL" id="GAA0570714.1"/>
    </source>
</evidence>
<accession>A0A7W7IF34</accession>
<dbReference type="Proteomes" id="UP000549343">
    <property type="component" value="Unassembled WGS sequence"/>
</dbReference>
<evidence type="ECO:0000313" key="10">
    <source>
        <dbReference type="Proteomes" id="UP000549343"/>
    </source>
</evidence>
<dbReference type="AlphaFoldDB" id="A0A7W7IF34"/>
<name>A0A7W7IF34_9ACTN</name>
<evidence type="ECO:0000256" key="3">
    <source>
        <dbReference type="ARBA" id="ARBA00022630"/>
    </source>
</evidence>
<feature type="domain" description="Acyl-CoA dehydrogenase/oxidase N-terminal" evidence="7">
    <location>
        <begin position="31"/>
        <end position="118"/>
    </location>
</feature>
<keyword evidence="5" id="KW-0560">Oxidoreductase</keyword>
<comment type="caution">
    <text evidence="9">The sequence shown here is derived from an EMBL/GenBank/DDBJ whole genome shotgun (WGS) entry which is preliminary data.</text>
</comment>
<dbReference type="GO" id="GO:0050660">
    <property type="term" value="F:flavin adenine dinucleotide binding"/>
    <property type="evidence" value="ECO:0007669"/>
    <property type="project" value="InterPro"/>
</dbReference>
<evidence type="ECO:0000259" key="6">
    <source>
        <dbReference type="Pfam" id="PF00441"/>
    </source>
</evidence>
<dbReference type="SUPFAM" id="SSF47203">
    <property type="entry name" value="Acyl-CoA dehydrogenase C-terminal domain-like"/>
    <property type="match status" value="1"/>
</dbReference>
<keyword evidence="3" id="KW-0285">Flavoprotein</keyword>
<evidence type="ECO:0000256" key="5">
    <source>
        <dbReference type="ARBA" id="ARBA00023002"/>
    </source>
</evidence>
<reference evidence="9 10" key="2">
    <citation type="submission" date="2020-08" db="EMBL/GenBank/DDBJ databases">
        <title>Sequencing the genomes of 1000 actinobacteria strains.</title>
        <authorList>
            <person name="Klenk H.-P."/>
        </authorList>
    </citation>
    <scope>NUCLEOTIDE SEQUENCE [LARGE SCALE GENOMIC DNA]</scope>
    <source>
        <strain evidence="9 10">DSM 44772</strain>
    </source>
</reference>
<dbReference type="InterPro" id="IPR036250">
    <property type="entry name" value="AcylCo_DH-like_C"/>
</dbReference>
<evidence type="ECO:0000256" key="2">
    <source>
        <dbReference type="ARBA" id="ARBA00009347"/>
    </source>
</evidence>
<proteinExistence type="inferred from homology"/>
<evidence type="ECO:0000313" key="11">
    <source>
        <dbReference type="Proteomes" id="UP001501427"/>
    </source>
</evidence>
<organism evidence="9 10">
    <name type="scientific">Actinomadura livida</name>
    <dbReference type="NCBI Taxonomy" id="79909"/>
    <lineage>
        <taxon>Bacteria</taxon>
        <taxon>Bacillati</taxon>
        <taxon>Actinomycetota</taxon>
        <taxon>Actinomycetes</taxon>
        <taxon>Streptosporangiales</taxon>
        <taxon>Thermomonosporaceae</taxon>
        <taxon>Actinomadura</taxon>
    </lineage>
</organism>
<gene>
    <name evidence="9" type="ORF">F4557_004350</name>
    <name evidence="8" type="ORF">GCM10009546_36840</name>
</gene>
<dbReference type="InterPro" id="IPR009075">
    <property type="entry name" value="AcylCo_DH/oxidase_C"/>
</dbReference>
<keyword evidence="11" id="KW-1185">Reference proteome</keyword>